<evidence type="ECO:0000256" key="1">
    <source>
        <dbReference type="ARBA" id="ARBA00000705"/>
    </source>
</evidence>
<evidence type="ECO:0000256" key="4">
    <source>
        <dbReference type="ARBA" id="ARBA00012707"/>
    </source>
</evidence>
<dbReference type="PIRSF" id="PIRSF000428">
    <property type="entry name" value="P_Ac_trans"/>
    <property type="match status" value="1"/>
</dbReference>
<keyword evidence="11" id="KW-1185">Reference proteome</keyword>
<reference evidence="10 11" key="1">
    <citation type="journal article" date="2014" name="PLoS ONE">
        <title>Reduction of Hydrogen Peroxide Accumulation and Toxicity by a Catalase from Mycoplasma iowae.</title>
        <authorList>
            <person name="Pritchard R.E."/>
            <person name="Prassinos A.J."/>
            <person name="Osborne J.D."/>
            <person name="Raviv Z."/>
            <person name="Balish M.F."/>
        </authorList>
    </citation>
    <scope>NUCLEOTIDE SEQUENCE [LARGE SCALE GENOMIC DNA]</scope>
    <source>
        <strain evidence="10 11">DK-CPA</strain>
    </source>
</reference>
<dbReference type="RefSeq" id="WP_004025412.1">
    <property type="nucleotide sequence ID" value="NZ_AWQU01000054.1"/>
</dbReference>
<proteinExistence type="inferred from homology"/>
<keyword evidence="6" id="KW-0808">Transferase</keyword>
<comment type="pathway">
    <text evidence="2">Metabolic intermediate biosynthesis; acetyl-CoA biosynthesis; acetyl-CoA from acetate: step 2/2.</text>
</comment>
<evidence type="ECO:0000256" key="3">
    <source>
        <dbReference type="ARBA" id="ARBA00005656"/>
    </source>
</evidence>
<dbReference type="InterPro" id="IPR042113">
    <property type="entry name" value="P_AcTrfase_dom1"/>
</dbReference>
<dbReference type="NCBIfam" id="TIGR00651">
    <property type="entry name" value="pta"/>
    <property type="match status" value="1"/>
</dbReference>
<evidence type="ECO:0000313" key="11">
    <source>
        <dbReference type="Proteomes" id="UP000028523"/>
    </source>
</evidence>
<dbReference type="InterPro" id="IPR012147">
    <property type="entry name" value="P_Ac_Bu_trans"/>
</dbReference>
<dbReference type="GO" id="GO:0008959">
    <property type="term" value="F:phosphate acetyltransferase activity"/>
    <property type="evidence" value="ECO:0007669"/>
    <property type="project" value="UniProtKB-EC"/>
</dbReference>
<protein>
    <recommendedName>
        <fullName evidence="5">Phosphate acetyltransferase</fullName>
        <ecNumber evidence="4">2.3.1.8</ecNumber>
    </recommendedName>
    <alternativeName>
        <fullName evidence="8">Phosphotransacetylase</fullName>
    </alternativeName>
</protein>
<organism evidence="10 11">
    <name type="scientific">Malacoplasma iowae DK-CPA</name>
    <dbReference type="NCBI Taxonomy" id="1394179"/>
    <lineage>
        <taxon>Bacteria</taxon>
        <taxon>Bacillati</taxon>
        <taxon>Mycoplasmatota</taxon>
        <taxon>Mycoplasmoidales</taxon>
        <taxon>Mycoplasmoidaceae</taxon>
        <taxon>Malacoplasma</taxon>
    </lineage>
</organism>
<dbReference type="Pfam" id="PF01515">
    <property type="entry name" value="PTA_PTB"/>
    <property type="match status" value="1"/>
</dbReference>
<sequence>MSIINTIKKELSNNSFKKPLIVFAEGWNPIIQEAASTLKNEGIIEPLLIFRTIEEFNNSNNVSNVKNIILNQNDLSKYANFLYELRKEKGMTLEEANKLVLQPNYMCSLIVKLGEADGAICGIEYTTKDTLRPALQIIKTSKESKIVSSILILEKNDETLFYSDVSLVIDPTAEELANITDNAVKFVEKDLELVNNKVAMLSYSTNGSGAGASVDKVKQGYEIYKNTFANKYTKTDVFGEIQFDAAYVDSVRSKKAPNLNWNSGANVYIFPQIDSGNISYKMMQRCGGYEVTGPIIIGLDKPVNDLSRGAGLYEVVSLSYITALQALKKSQ</sequence>
<dbReference type="PANTHER" id="PTHR43356">
    <property type="entry name" value="PHOSPHATE ACETYLTRANSFERASE"/>
    <property type="match status" value="1"/>
</dbReference>
<comment type="catalytic activity">
    <reaction evidence="1">
        <text>acetyl-CoA + phosphate = acetyl phosphate + CoA</text>
        <dbReference type="Rhea" id="RHEA:19521"/>
        <dbReference type="ChEBI" id="CHEBI:22191"/>
        <dbReference type="ChEBI" id="CHEBI:43474"/>
        <dbReference type="ChEBI" id="CHEBI:57287"/>
        <dbReference type="ChEBI" id="CHEBI:57288"/>
        <dbReference type="EC" id="2.3.1.8"/>
    </reaction>
</comment>
<dbReference type="PANTHER" id="PTHR43356:SF3">
    <property type="entry name" value="PHOSPHATE ACETYLTRANSFERASE"/>
    <property type="match status" value="1"/>
</dbReference>
<evidence type="ECO:0000256" key="2">
    <source>
        <dbReference type="ARBA" id="ARBA00004989"/>
    </source>
</evidence>
<evidence type="ECO:0000256" key="8">
    <source>
        <dbReference type="ARBA" id="ARBA00031108"/>
    </source>
</evidence>
<evidence type="ECO:0000256" key="5">
    <source>
        <dbReference type="ARBA" id="ARBA00021528"/>
    </source>
</evidence>
<dbReference type="InterPro" id="IPR042112">
    <property type="entry name" value="P_AcTrfase_dom2"/>
</dbReference>
<dbReference type="InterPro" id="IPR004614">
    <property type="entry name" value="P_AcTrfase"/>
</dbReference>
<comment type="caution">
    <text evidence="10">The sequence shown here is derived from an EMBL/GenBank/DDBJ whole genome shotgun (WGS) entry which is preliminary data.</text>
</comment>
<dbReference type="EC" id="2.3.1.8" evidence="4"/>
<accession>A0A084U4H8</accession>
<dbReference type="Proteomes" id="UP000028523">
    <property type="component" value="Unassembled WGS sequence"/>
</dbReference>
<keyword evidence="7" id="KW-0012">Acyltransferase</keyword>
<evidence type="ECO:0000259" key="9">
    <source>
        <dbReference type="Pfam" id="PF01515"/>
    </source>
</evidence>
<evidence type="ECO:0000313" key="10">
    <source>
        <dbReference type="EMBL" id="KFB07864.1"/>
    </source>
</evidence>
<dbReference type="SUPFAM" id="SSF53659">
    <property type="entry name" value="Isocitrate/Isopropylmalate dehydrogenase-like"/>
    <property type="match status" value="1"/>
</dbReference>
<dbReference type="Gene3D" id="3.40.50.10950">
    <property type="match status" value="1"/>
</dbReference>
<dbReference type="EMBL" id="AWQU01000054">
    <property type="protein sequence ID" value="KFB07864.1"/>
    <property type="molecule type" value="Genomic_DNA"/>
</dbReference>
<dbReference type="AlphaFoldDB" id="A0A084U4H8"/>
<dbReference type="GeneID" id="96866631"/>
<dbReference type="NCBIfam" id="NF007233">
    <property type="entry name" value="PRK09653.1"/>
    <property type="match status" value="1"/>
</dbReference>
<name>A0A084U4H8_MALIO</name>
<dbReference type="Gene3D" id="3.40.50.10750">
    <property type="entry name" value="Isocitrate/Isopropylmalate dehydrogenase-like"/>
    <property type="match status" value="1"/>
</dbReference>
<feature type="domain" description="Phosphate acetyl/butaryl transferase" evidence="9">
    <location>
        <begin position="5"/>
        <end position="323"/>
    </location>
</feature>
<comment type="similarity">
    <text evidence="3">Belongs to the phosphate acetyltransferase and butyryltransferase family.</text>
</comment>
<dbReference type="InterPro" id="IPR002505">
    <property type="entry name" value="PTA_PTB"/>
</dbReference>
<evidence type="ECO:0000256" key="7">
    <source>
        <dbReference type="ARBA" id="ARBA00023315"/>
    </source>
</evidence>
<gene>
    <name evidence="10" type="primary">eutD</name>
    <name evidence="10" type="ORF">P271_728</name>
</gene>
<evidence type="ECO:0000256" key="6">
    <source>
        <dbReference type="ARBA" id="ARBA00022679"/>
    </source>
</evidence>
<dbReference type="InterPro" id="IPR050500">
    <property type="entry name" value="Phos_Acetyltrans/Butyryltrans"/>
</dbReference>